<evidence type="ECO:0000313" key="2">
    <source>
        <dbReference type="EMBL" id="GAU92016.1"/>
    </source>
</evidence>
<sequence length="109" mass="12579">MAWQNLQCLECGRASGAKPAENHRPRLRRRILRVRILAFNVFAWFYAQRFFVIQGSTPTLPDEMLLKPPQAGYSPESLKYNDMNIEKASRSVSGVLFNSFEAFEPTLRK</sequence>
<accession>A0A1D1UQM9</accession>
<keyword evidence="3" id="KW-1185">Reference proteome</keyword>
<gene>
    <name evidence="2" type="primary">RvY_04166-1</name>
    <name evidence="2" type="synonym">RvY_04166.1</name>
    <name evidence="2" type="ORF">RvY_04166</name>
</gene>
<keyword evidence="1" id="KW-0472">Membrane</keyword>
<evidence type="ECO:0000256" key="1">
    <source>
        <dbReference type="SAM" id="Phobius"/>
    </source>
</evidence>
<dbReference type="Proteomes" id="UP000186922">
    <property type="component" value="Unassembled WGS sequence"/>
</dbReference>
<feature type="transmembrane region" description="Helical" evidence="1">
    <location>
        <begin position="32"/>
        <end position="51"/>
    </location>
</feature>
<comment type="caution">
    <text evidence="2">The sequence shown here is derived from an EMBL/GenBank/DDBJ whole genome shotgun (WGS) entry which is preliminary data.</text>
</comment>
<evidence type="ECO:0000313" key="3">
    <source>
        <dbReference type="Proteomes" id="UP000186922"/>
    </source>
</evidence>
<dbReference type="AlphaFoldDB" id="A0A1D1UQM9"/>
<reference evidence="2 3" key="1">
    <citation type="journal article" date="2016" name="Nat. Commun.">
        <title>Extremotolerant tardigrade genome and improved radiotolerance of human cultured cells by tardigrade-unique protein.</title>
        <authorList>
            <person name="Hashimoto T."/>
            <person name="Horikawa D.D."/>
            <person name="Saito Y."/>
            <person name="Kuwahara H."/>
            <person name="Kozuka-Hata H."/>
            <person name="Shin-I T."/>
            <person name="Minakuchi Y."/>
            <person name="Ohishi K."/>
            <person name="Motoyama A."/>
            <person name="Aizu T."/>
            <person name="Enomoto A."/>
            <person name="Kondo K."/>
            <person name="Tanaka S."/>
            <person name="Hara Y."/>
            <person name="Koshikawa S."/>
            <person name="Sagara H."/>
            <person name="Miura T."/>
            <person name="Yokobori S."/>
            <person name="Miyagawa K."/>
            <person name="Suzuki Y."/>
            <person name="Kubo T."/>
            <person name="Oyama M."/>
            <person name="Kohara Y."/>
            <person name="Fujiyama A."/>
            <person name="Arakawa K."/>
            <person name="Katayama T."/>
            <person name="Toyoda A."/>
            <person name="Kunieda T."/>
        </authorList>
    </citation>
    <scope>NUCLEOTIDE SEQUENCE [LARGE SCALE GENOMIC DNA]</scope>
    <source>
        <strain evidence="2 3">YOKOZUNA-1</strain>
    </source>
</reference>
<organism evidence="2 3">
    <name type="scientific">Ramazzottius varieornatus</name>
    <name type="common">Water bear</name>
    <name type="synonym">Tardigrade</name>
    <dbReference type="NCBI Taxonomy" id="947166"/>
    <lineage>
        <taxon>Eukaryota</taxon>
        <taxon>Metazoa</taxon>
        <taxon>Ecdysozoa</taxon>
        <taxon>Tardigrada</taxon>
        <taxon>Eutardigrada</taxon>
        <taxon>Parachela</taxon>
        <taxon>Hypsibioidea</taxon>
        <taxon>Ramazzottiidae</taxon>
        <taxon>Ramazzottius</taxon>
    </lineage>
</organism>
<keyword evidence="1" id="KW-1133">Transmembrane helix</keyword>
<keyword evidence="1" id="KW-0812">Transmembrane</keyword>
<protein>
    <submittedName>
        <fullName evidence="2">Uncharacterized protein</fullName>
    </submittedName>
</protein>
<dbReference type="EMBL" id="BDGG01000002">
    <property type="protein sequence ID" value="GAU92016.1"/>
    <property type="molecule type" value="Genomic_DNA"/>
</dbReference>
<proteinExistence type="predicted"/>
<name>A0A1D1UQM9_RAMVA</name>